<proteinExistence type="inferred from homology"/>
<dbReference type="Pfam" id="PF00762">
    <property type="entry name" value="Ferrochelatase"/>
    <property type="match status" value="1"/>
</dbReference>
<evidence type="ECO:0000256" key="8">
    <source>
        <dbReference type="RuleBase" id="RU000607"/>
    </source>
</evidence>
<feature type="binding site" evidence="7">
    <location>
        <position position="195"/>
    </location>
    <ligand>
        <name>Fe(2+)</name>
        <dbReference type="ChEBI" id="CHEBI:29033"/>
    </ligand>
</feature>
<dbReference type="EC" id="4.98.1.1" evidence="7 8"/>
<dbReference type="PANTHER" id="PTHR11108">
    <property type="entry name" value="FERROCHELATASE"/>
    <property type="match status" value="1"/>
</dbReference>
<dbReference type="GO" id="GO:0046872">
    <property type="term" value="F:metal ion binding"/>
    <property type="evidence" value="ECO:0007669"/>
    <property type="project" value="UniProtKB-KW"/>
</dbReference>
<evidence type="ECO:0000256" key="1">
    <source>
        <dbReference type="ARBA" id="ARBA00007718"/>
    </source>
</evidence>
<dbReference type="CDD" id="cd00419">
    <property type="entry name" value="Ferrochelatase_C"/>
    <property type="match status" value="1"/>
</dbReference>
<comment type="function">
    <text evidence="7 8">Catalyzes the ferrous insertion into protoporphyrin IX.</text>
</comment>
<dbReference type="EMBL" id="DPPF01000118">
    <property type="protein sequence ID" value="HCW93226.1"/>
    <property type="molecule type" value="Genomic_DNA"/>
</dbReference>
<dbReference type="GO" id="GO:0005737">
    <property type="term" value="C:cytoplasm"/>
    <property type="evidence" value="ECO:0007669"/>
    <property type="project" value="UniProtKB-SubCell"/>
</dbReference>
<comment type="pathway">
    <text evidence="7 8">Porphyrin-containing compound metabolism; protoheme biosynthesis; protoheme from protoporphyrin-IX: step 1/1.</text>
</comment>
<dbReference type="Gene3D" id="3.40.50.1400">
    <property type="match status" value="2"/>
</dbReference>
<comment type="caution">
    <text evidence="9">The sequence shown here is derived from an EMBL/GenBank/DDBJ whole genome shotgun (WGS) entry which is preliminary data.</text>
</comment>
<dbReference type="GO" id="GO:0006783">
    <property type="term" value="P:heme biosynthetic process"/>
    <property type="evidence" value="ECO:0007669"/>
    <property type="project" value="UniProtKB-UniRule"/>
</dbReference>
<dbReference type="RefSeq" id="WP_273265674.1">
    <property type="nucleotide sequence ID" value="NZ_JAAZVV010000031.1"/>
</dbReference>
<dbReference type="InterPro" id="IPR033659">
    <property type="entry name" value="Ferrochelatase_N"/>
</dbReference>
<gene>
    <name evidence="7 9" type="primary">hemH</name>
    <name evidence="9" type="ORF">DHM44_06065</name>
</gene>
<dbReference type="GO" id="GO:0004325">
    <property type="term" value="F:ferrochelatase activity"/>
    <property type="evidence" value="ECO:0007669"/>
    <property type="project" value="UniProtKB-UniRule"/>
</dbReference>
<dbReference type="Proteomes" id="UP000262325">
    <property type="component" value="Unassembled WGS sequence"/>
</dbReference>
<dbReference type="HAMAP" id="MF_00323">
    <property type="entry name" value="Ferrochelatase"/>
    <property type="match status" value="1"/>
</dbReference>
<feature type="binding site" evidence="7">
    <location>
        <position position="274"/>
    </location>
    <ligand>
        <name>Fe(2+)</name>
        <dbReference type="ChEBI" id="CHEBI:29033"/>
    </ligand>
</feature>
<evidence type="ECO:0000256" key="6">
    <source>
        <dbReference type="ARBA" id="ARBA00024536"/>
    </source>
</evidence>
<comment type="subcellular location">
    <subcellularLocation>
        <location evidence="7 8">Cytoplasm</location>
    </subcellularLocation>
</comment>
<dbReference type="CDD" id="cd03411">
    <property type="entry name" value="Ferrochelatase_N"/>
    <property type="match status" value="1"/>
</dbReference>
<keyword evidence="3 7" id="KW-0350">Heme biosynthesis</keyword>
<evidence type="ECO:0000256" key="2">
    <source>
        <dbReference type="ARBA" id="ARBA00023004"/>
    </source>
</evidence>
<dbReference type="NCBIfam" id="TIGR00109">
    <property type="entry name" value="hemH"/>
    <property type="match status" value="1"/>
</dbReference>
<reference evidence="9 10" key="1">
    <citation type="journal article" date="2018" name="Nat. Biotechnol.">
        <title>A standardized bacterial taxonomy based on genome phylogeny substantially revises the tree of life.</title>
        <authorList>
            <person name="Parks D.H."/>
            <person name="Chuvochina M."/>
            <person name="Waite D.W."/>
            <person name="Rinke C."/>
            <person name="Skarshewski A."/>
            <person name="Chaumeil P.A."/>
            <person name="Hugenholtz P."/>
        </authorList>
    </citation>
    <scope>NUCLEOTIDE SEQUENCE [LARGE SCALE GENOMIC DNA]</scope>
    <source>
        <strain evidence="9">UBA8672</strain>
    </source>
</reference>
<evidence type="ECO:0000313" key="10">
    <source>
        <dbReference type="Proteomes" id="UP000262325"/>
    </source>
</evidence>
<protein>
    <recommendedName>
        <fullName evidence="7 8">Ferrochelatase</fullName>
        <ecNumber evidence="7 8">4.98.1.1</ecNumber>
    </recommendedName>
    <alternativeName>
        <fullName evidence="7">Heme synthase</fullName>
    </alternativeName>
    <alternativeName>
        <fullName evidence="7">Protoheme ferro-lyase</fullName>
    </alternativeName>
</protein>
<dbReference type="PROSITE" id="PS00534">
    <property type="entry name" value="FERROCHELATASE"/>
    <property type="match status" value="1"/>
</dbReference>
<dbReference type="InterPro" id="IPR033644">
    <property type="entry name" value="Ferrochelatase_C"/>
</dbReference>
<accession>A0A3D5QBL5</accession>
<keyword evidence="4 7" id="KW-0456">Lyase</keyword>
<sequence length="317" mass="36946">MHDLLFAMYMGGPDSIQSIQPFLYNLFTDRDIINFKIGRIPQQWLAKVISTKRSRKIAPEYEKMGGGSPQLKYMQSLLEKTEFIYHEKYGRSLDTKIGMCYYHPYIQDTLKNIDPEEYDHIYVISMYPHYSYTTSGACFKRFYAYMNMRPFERFKAITHWHLNESYNNCLLKRIKSAAERLEVDINDAYILFSAHSLPEYTLREGDYYARHIDEQIKLLTDRLSHSNYSLAYQSRTGPMKWLGPETRDVLKNLVAKGVDNIIVVPISFVSDHIETLIELDDQYIKEAKASGASIIRSDSLNDSDDFAEAVIDIILDE</sequence>
<dbReference type="UniPathway" id="UPA00252">
    <property type="reaction ID" value="UER00325"/>
</dbReference>
<evidence type="ECO:0000256" key="7">
    <source>
        <dbReference type="HAMAP-Rule" id="MF_00323"/>
    </source>
</evidence>
<evidence type="ECO:0000256" key="5">
    <source>
        <dbReference type="ARBA" id="ARBA00023244"/>
    </source>
</evidence>
<comment type="catalytic activity">
    <reaction evidence="6">
        <text>Fe-coproporphyrin III + 2 H(+) = coproporphyrin III + Fe(2+)</text>
        <dbReference type="Rhea" id="RHEA:49572"/>
        <dbReference type="ChEBI" id="CHEBI:15378"/>
        <dbReference type="ChEBI" id="CHEBI:29033"/>
        <dbReference type="ChEBI" id="CHEBI:68438"/>
        <dbReference type="ChEBI" id="CHEBI:131725"/>
        <dbReference type="EC" id="4.99.1.9"/>
    </reaction>
    <physiologicalReaction direction="right-to-left" evidence="6">
        <dbReference type="Rhea" id="RHEA:49574"/>
    </physiologicalReaction>
</comment>
<keyword evidence="2 7" id="KW-0408">Iron</keyword>
<evidence type="ECO:0000256" key="3">
    <source>
        <dbReference type="ARBA" id="ARBA00023133"/>
    </source>
</evidence>
<evidence type="ECO:0000256" key="4">
    <source>
        <dbReference type="ARBA" id="ARBA00023239"/>
    </source>
</evidence>
<dbReference type="PANTHER" id="PTHR11108:SF1">
    <property type="entry name" value="FERROCHELATASE, MITOCHONDRIAL"/>
    <property type="match status" value="1"/>
</dbReference>
<comment type="catalytic activity">
    <reaction evidence="7 8">
        <text>heme b + 2 H(+) = protoporphyrin IX + Fe(2+)</text>
        <dbReference type="Rhea" id="RHEA:22584"/>
        <dbReference type="ChEBI" id="CHEBI:15378"/>
        <dbReference type="ChEBI" id="CHEBI:29033"/>
        <dbReference type="ChEBI" id="CHEBI:57306"/>
        <dbReference type="ChEBI" id="CHEBI:60344"/>
        <dbReference type="EC" id="4.98.1.1"/>
    </reaction>
</comment>
<dbReference type="SUPFAM" id="SSF53800">
    <property type="entry name" value="Chelatase"/>
    <property type="match status" value="1"/>
</dbReference>
<evidence type="ECO:0000313" key="9">
    <source>
        <dbReference type="EMBL" id="HCW93226.1"/>
    </source>
</evidence>
<dbReference type="AlphaFoldDB" id="A0A3D5QBL5"/>
<keyword evidence="7 8" id="KW-0963">Cytoplasm</keyword>
<keyword evidence="7" id="KW-0479">Metal-binding</keyword>
<dbReference type="InterPro" id="IPR001015">
    <property type="entry name" value="Ferrochelatase"/>
</dbReference>
<organism evidence="9 10">
    <name type="scientific">Flexistipes sinusarabici</name>
    <dbReference type="NCBI Taxonomy" id="2352"/>
    <lineage>
        <taxon>Bacteria</taxon>
        <taxon>Pseudomonadati</taxon>
        <taxon>Deferribacterota</taxon>
        <taxon>Deferribacteres</taxon>
        <taxon>Deferribacterales</taxon>
        <taxon>Flexistipitaceae</taxon>
        <taxon>Flexistipes</taxon>
    </lineage>
</organism>
<name>A0A3D5QBL5_FLESI</name>
<keyword evidence="5 7" id="KW-0627">Porphyrin biosynthesis</keyword>
<dbReference type="InterPro" id="IPR019772">
    <property type="entry name" value="Ferrochelatase_AS"/>
</dbReference>
<comment type="similarity">
    <text evidence="1 7 8">Belongs to the ferrochelatase family.</text>
</comment>